<evidence type="ECO:0008006" key="6">
    <source>
        <dbReference type="Google" id="ProtNLM"/>
    </source>
</evidence>
<dbReference type="STRING" id="1332080.ATN00_04365"/>
<dbReference type="Pfam" id="PF22792">
    <property type="entry name" value="DUF7012"/>
    <property type="match status" value="1"/>
</dbReference>
<dbReference type="EMBL" id="CP013264">
    <property type="protein sequence ID" value="ALR19654.1"/>
    <property type="molecule type" value="Genomic_DNA"/>
</dbReference>
<proteinExistence type="predicted"/>
<evidence type="ECO:0000259" key="3">
    <source>
        <dbReference type="Pfam" id="PF22792"/>
    </source>
</evidence>
<gene>
    <name evidence="4" type="ORF">ATN00_04365</name>
</gene>
<evidence type="ECO:0000259" key="2">
    <source>
        <dbReference type="Pfam" id="PF20109"/>
    </source>
</evidence>
<dbReference type="Pfam" id="PF20109">
    <property type="entry name" value="Trans_reg_dom"/>
    <property type="match status" value="1"/>
</dbReference>
<evidence type="ECO:0000313" key="4">
    <source>
        <dbReference type="EMBL" id="ALR19654.1"/>
    </source>
</evidence>
<evidence type="ECO:0000313" key="5">
    <source>
        <dbReference type="Proteomes" id="UP000056968"/>
    </source>
</evidence>
<dbReference type="RefSeq" id="WP_062062602.1">
    <property type="nucleotide sequence ID" value="NZ_CP013264.1"/>
</dbReference>
<sequence>MPSAKDWRTPVDETGDDALQYRDIAIGYLSRNSRYQADYVRALRRVKRREITADEATSALVRRWGMSFHAAPSWAFDPKLAIARPDLAPDDIVLARAPPDLASAQPFDVAALGSVRAKMTFEGRLHVILADADGDAHVWVLDSPDRPLAAMLPFGANLAIGLAAVERLRRRLRGLSAGAPPLRPPPSRRRHLLTLLRALDGHQIGASRRELAATLIDAAVRAFSAAEWVESRERKRIGRWLAEAIELRDGGYTRLLRGD</sequence>
<dbReference type="OrthoDB" id="8654520at2"/>
<feature type="domain" description="T6SS Transcription factor RovC-like DNA binding" evidence="1">
    <location>
        <begin position="151"/>
        <end position="257"/>
    </location>
</feature>
<dbReference type="InterPro" id="IPR018754">
    <property type="entry name" value="RovC-like_DNA-bd"/>
</dbReference>
<dbReference type="InterPro" id="IPR045465">
    <property type="entry name" value="Trans_reg_dom"/>
</dbReference>
<dbReference type="Proteomes" id="UP000056968">
    <property type="component" value="Chromosome"/>
</dbReference>
<protein>
    <recommendedName>
        <fullName evidence="6">DUF2285 domain-containing protein</fullName>
    </recommendedName>
</protein>
<name>A0A0S3EW53_9SPHN</name>
<dbReference type="InterPro" id="IPR054278">
    <property type="entry name" value="DUF7012"/>
</dbReference>
<feature type="domain" description="DUF7012" evidence="3">
    <location>
        <begin position="92"/>
        <end position="150"/>
    </location>
</feature>
<evidence type="ECO:0000259" key="1">
    <source>
        <dbReference type="Pfam" id="PF10074"/>
    </source>
</evidence>
<feature type="domain" description="Transcriptional regulator-like" evidence="2">
    <location>
        <begin position="6"/>
        <end position="69"/>
    </location>
</feature>
<dbReference type="Pfam" id="PF10074">
    <property type="entry name" value="RovC_DNA-bd"/>
    <property type="match status" value="1"/>
</dbReference>
<organism evidence="4 5">
    <name type="scientific">Sphingobium baderi</name>
    <dbReference type="NCBI Taxonomy" id="1332080"/>
    <lineage>
        <taxon>Bacteria</taxon>
        <taxon>Pseudomonadati</taxon>
        <taxon>Pseudomonadota</taxon>
        <taxon>Alphaproteobacteria</taxon>
        <taxon>Sphingomonadales</taxon>
        <taxon>Sphingomonadaceae</taxon>
        <taxon>Sphingobium</taxon>
    </lineage>
</organism>
<accession>A0A0S3EW53</accession>
<keyword evidence="5" id="KW-1185">Reference proteome</keyword>
<dbReference type="KEGG" id="sbd:ATN00_04365"/>
<dbReference type="AlphaFoldDB" id="A0A0S3EW53"/>
<reference evidence="4 5" key="1">
    <citation type="submission" date="2015-11" db="EMBL/GenBank/DDBJ databases">
        <title>A Two-component Flavoprotein Monooxygenase System MeaXY Responsible for para-Hydroxylation of 2-Methyl-6-ethylaniline and 2,6-Diethylaniline in Sphingobium baderi DE-13.</title>
        <authorList>
            <person name="Cheng M."/>
            <person name="Meng Q."/>
            <person name="Yang Y."/>
            <person name="Chu C."/>
            <person name="Yan X."/>
            <person name="He J."/>
            <person name="Li S."/>
        </authorList>
    </citation>
    <scope>NUCLEOTIDE SEQUENCE [LARGE SCALE GENOMIC DNA]</scope>
    <source>
        <strain evidence="4 5">DE-13</strain>
    </source>
</reference>